<feature type="transmembrane region" description="Helical" evidence="11">
    <location>
        <begin position="275"/>
        <end position="292"/>
    </location>
</feature>
<keyword evidence="4 11" id="KW-0812">Transmembrane</keyword>
<comment type="similarity">
    <text evidence="2">Belongs to the G-protein coupled receptor 4 family.</text>
</comment>
<dbReference type="Proteomes" id="UP000620124">
    <property type="component" value="Unassembled WGS sequence"/>
</dbReference>
<evidence type="ECO:0000256" key="1">
    <source>
        <dbReference type="ARBA" id="ARBA00004141"/>
    </source>
</evidence>
<comment type="subcellular location">
    <subcellularLocation>
        <location evidence="1">Membrane</location>
        <topology evidence="1">Multi-pass membrane protein</topology>
    </subcellularLocation>
</comment>
<dbReference type="AlphaFoldDB" id="A0A8H6XQ65"/>
<sequence>MSDPNYPLYPVFAFIGFVLVLIPLPWHLQAWNSGTCLFMIWTALGCLNLFINTIVWHNNAIDWSPVWCDISSRIIIAVSVGIPASSLCINRRLYNIATCQTVSMTKAMKRRAVMIDLAIALGLPILQLPLQYIVQGHRYDILEDIGCYPFTYNTVPAYPLIFLWPNVMNVISGTYSILTIRAFMKRRAQFNQFLSSNTALTANRYFRLMALATIELAFNTPISSYGLYLNVTQSPIAPWISWDNTHFDFGTIDVWPAVLWRSSRQTVIAVELSRWAQVFCAFIFFAFFGFAAEARKNYRLAFWAVAKRCGFTPPPNGALSFPSIRLPWTKPKPAAFATSSAAKSLPISLPLAPVKQRLDSVFGDSRTDCDTDGHSMEKGRGCEYILPSPSSSAAFSPPYYGAHDIEAGAYVAYPSSPSSSYPETETETDTATEGQHTPSSARPMNPDVDGPPRPRPTTWPSLHTPRPHAHAPAS</sequence>
<protein>
    <submittedName>
        <fullName evidence="12">Pheromone receptor</fullName>
    </submittedName>
</protein>
<dbReference type="GO" id="GO:0005886">
    <property type="term" value="C:plasma membrane"/>
    <property type="evidence" value="ECO:0007669"/>
    <property type="project" value="TreeGrafter"/>
</dbReference>
<evidence type="ECO:0000256" key="11">
    <source>
        <dbReference type="SAM" id="Phobius"/>
    </source>
</evidence>
<evidence type="ECO:0000256" key="8">
    <source>
        <dbReference type="ARBA" id="ARBA00023170"/>
    </source>
</evidence>
<evidence type="ECO:0000256" key="10">
    <source>
        <dbReference type="SAM" id="MobiDB-lite"/>
    </source>
</evidence>
<dbReference type="EMBL" id="JACAZI010000014">
    <property type="protein sequence ID" value="KAF7344729.1"/>
    <property type="molecule type" value="Genomic_DNA"/>
</dbReference>
<dbReference type="PANTHER" id="PTHR28097">
    <property type="entry name" value="PHEROMONE A FACTOR RECEPTOR"/>
    <property type="match status" value="1"/>
</dbReference>
<name>A0A8H6XQ65_9AGAR</name>
<dbReference type="PANTHER" id="PTHR28097:SF1">
    <property type="entry name" value="PHEROMONE A FACTOR RECEPTOR"/>
    <property type="match status" value="1"/>
</dbReference>
<reference evidence="12" key="1">
    <citation type="submission" date="2020-05" db="EMBL/GenBank/DDBJ databases">
        <title>Mycena genomes resolve the evolution of fungal bioluminescence.</title>
        <authorList>
            <person name="Tsai I.J."/>
        </authorList>
    </citation>
    <scope>NUCLEOTIDE SEQUENCE</scope>
    <source>
        <strain evidence="12">CCC161011</strain>
    </source>
</reference>
<dbReference type="Pfam" id="PF02076">
    <property type="entry name" value="STE3"/>
    <property type="match status" value="1"/>
</dbReference>
<evidence type="ECO:0000256" key="2">
    <source>
        <dbReference type="ARBA" id="ARBA00011085"/>
    </source>
</evidence>
<evidence type="ECO:0000256" key="6">
    <source>
        <dbReference type="ARBA" id="ARBA00023040"/>
    </source>
</evidence>
<dbReference type="PRINTS" id="PR00899">
    <property type="entry name" value="GPCRSTE3"/>
</dbReference>
<dbReference type="OrthoDB" id="2874149at2759"/>
<feature type="transmembrane region" description="Helical" evidence="11">
    <location>
        <begin position="36"/>
        <end position="58"/>
    </location>
</feature>
<keyword evidence="6" id="KW-0297">G-protein coupled receptor</keyword>
<evidence type="ECO:0000313" key="12">
    <source>
        <dbReference type="EMBL" id="KAF7344729.1"/>
    </source>
</evidence>
<feature type="transmembrane region" description="Helical" evidence="11">
    <location>
        <begin position="6"/>
        <end position="24"/>
    </location>
</feature>
<keyword evidence="5 11" id="KW-1133">Transmembrane helix</keyword>
<keyword evidence="8 12" id="KW-0675">Receptor</keyword>
<accession>A0A8H6XQ65</accession>
<comment type="caution">
    <text evidence="12">The sequence shown here is derived from an EMBL/GenBank/DDBJ whole genome shotgun (WGS) entry which is preliminary data.</text>
</comment>
<feature type="region of interest" description="Disordered" evidence="10">
    <location>
        <begin position="415"/>
        <end position="474"/>
    </location>
</feature>
<evidence type="ECO:0000256" key="9">
    <source>
        <dbReference type="ARBA" id="ARBA00023224"/>
    </source>
</evidence>
<dbReference type="GO" id="GO:0000750">
    <property type="term" value="P:pheromone-dependent signal transduction involved in conjugation with cellular fusion"/>
    <property type="evidence" value="ECO:0007669"/>
    <property type="project" value="TreeGrafter"/>
</dbReference>
<dbReference type="CDD" id="cd14966">
    <property type="entry name" value="7tmD_STE3"/>
    <property type="match status" value="1"/>
</dbReference>
<dbReference type="GO" id="GO:0004934">
    <property type="term" value="F:mating-type alpha-factor pheromone receptor activity"/>
    <property type="evidence" value="ECO:0007669"/>
    <property type="project" value="InterPro"/>
</dbReference>
<keyword evidence="7 11" id="KW-0472">Membrane</keyword>
<evidence type="ECO:0000256" key="7">
    <source>
        <dbReference type="ARBA" id="ARBA00023136"/>
    </source>
</evidence>
<evidence type="ECO:0000256" key="4">
    <source>
        <dbReference type="ARBA" id="ARBA00022692"/>
    </source>
</evidence>
<organism evidence="12 13">
    <name type="scientific">Mycena venus</name>
    <dbReference type="NCBI Taxonomy" id="2733690"/>
    <lineage>
        <taxon>Eukaryota</taxon>
        <taxon>Fungi</taxon>
        <taxon>Dikarya</taxon>
        <taxon>Basidiomycota</taxon>
        <taxon>Agaricomycotina</taxon>
        <taxon>Agaricomycetes</taxon>
        <taxon>Agaricomycetidae</taxon>
        <taxon>Agaricales</taxon>
        <taxon>Marasmiineae</taxon>
        <taxon>Mycenaceae</taxon>
        <taxon>Mycena</taxon>
    </lineage>
</organism>
<feature type="transmembrane region" description="Helical" evidence="11">
    <location>
        <begin position="111"/>
        <end position="134"/>
    </location>
</feature>
<evidence type="ECO:0000256" key="5">
    <source>
        <dbReference type="ARBA" id="ARBA00022989"/>
    </source>
</evidence>
<keyword evidence="9" id="KW-0807">Transducer</keyword>
<feature type="compositionally biased region" description="Basic residues" evidence="10">
    <location>
        <begin position="465"/>
        <end position="474"/>
    </location>
</feature>
<dbReference type="PRINTS" id="PR00901">
    <property type="entry name" value="PHEROMONEBAR"/>
</dbReference>
<keyword evidence="3" id="KW-0589">Pheromone response</keyword>
<dbReference type="InterPro" id="IPR000481">
    <property type="entry name" value="GPCR_Pheromne_B_alpha_rcpt"/>
</dbReference>
<dbReference type="InterPro" id="IPR001499">
    <property type="entry name" value="GPCR_STE3"/>
</dbReference>
<proteinExistence type="inferred from homology"/>
<evidence type="ECO:0000313" key="13">
    <source>
        <dbReference type="Proteomes" id="UP000620124"/>
    </source>
</evidence>
<feature type="transmembrane region" description="Helical" evidence="11">
    <location>
        <begin position="161"/>
        <end position="184"/>
    </location>
</feature>
<keyword evidence="13" id="KW-1185">Reference proteome</keyword>
<evidence type="ECO:0000256" key="3">
    <source>
        <dbReference type="ARBA" id="ARBA00022507"/>
    </source>
</evidence>
<feature type="transmembrane region" description="Helical" evidence="11">
    <location>
        <begin position="70"/>
        <end position="90"/>
    </location>
</feature>
<gene>
    <name evidence="12" type="ORF">MVEN_01633600</name>
</gene>